<feature type="transmembrane region" description="Helical" evidence="7">
    <location>
        <begin position="513"/>
        <end position="532"/>
    </location>
</feature>
<feature type="transmembrane region" description="Helical" evidence="7">
    <location>
        <begin position="53"/>
        <end position="70"/>
    </location>
</feature>
<feature type="transmembrane region" description="Helical" evidence="7">
    <location>
        <begin position="553"/>
        <end position="584"/>
    </location>
</feature>
<comment type="caution">
    <text evidence="9">The sequence shown here is derived from an EMBL/GenBank/DDBJ whole genome shotgun (WGS) entry which is preliminary data.</text>
</comment>
<dbReference type="InterPro" id="IPR017852">
    <property type="entry name" value="GPI_EtnP_transferase_1_C"/>
</dbReference>
<proteinExistence type="inferred from homology"/>
<keyword evidence="6 7" id="KW-0256">Endoplasmic reticulum</keyword>
<name>A0AAW1CLU7_9HEMI</name>
<dbReference type="EC" id="2.-.-.-" evidence="7"/>
<dbReference type="PANTHER" id="PTHR12250">
    <property type="entry name" value="PHOSPHATIDYLINOSITOL GLYCAN, CLASS N"/>
    <property type="match status" value="1"/>
</dbReference>
<feature type="transmembrane region" description="Helical" evidence="7">
    <location>
        <begin position="483"/>
        <end position="507"/>
    </location>
</feature>
<evidence type="ECO:0000256" key="2">
    <source>
        <dbReference type="ARBA" id="ARBA00004687"/>
    </source>
</evidence>
<protein>
    <recommendedName>
        <fullName evidence="4 7">GPI ethanolamine phosphate transferase 1</fullName>
        <ecNumber evidence="7">2.-.-.-</ecNumber>
    </recommendedName>
</protein>
<dbReference type="Pfam" id="PF04987">
    <property type="entry name" value="PigN"/>
    <property type="match status" value="1"/>
</dbReference>
<feature type="transmembrane region" description="Helical" evidence="7">
    <location>
        <begin position="621"/>
        <end position="640"/>
    </location>
</feature>
<dbReference type="InterPro" id="IPR007070">
    <property type="entry name" value="GPI_EtnP_transferase_1"/>
</dbReference>
<evidence type="ECO:0000313" key="9">
    <source>
        <dbReference type="EMBL" id="KAK9499055.1"/>
    </source>
</evidence>
<feature type="domain" description="GPI ethanolamine phosphate transferase 1 C-terminal" evidence="8">
    <location>
        <begin position="416"/>
        <end position="798"/>
    </location>
</feature>
<evidence type="ECO:0000256" key="5">
    <source>
        <dbReference type="ARBA" id="ARBA00022502"/>
    </source>
</evidence>
<evidence type="ECO:0000256" key="7">
    <source>
        <dbReference type="RuleBase" id="RU367138"/>
    </source>
</evidence>
<dbReference type="PANTHER" id="PTHR12250:SF0">
    <property type="entry name" value="GPI ETHANOLAMINE PHOSPHATE TRANSFERASE 1"/>
    <property type="match status" value="1"/>
</dbReference>
<feature type="transmembrane region" description="Helical" evidence="7">
    <location>
        <begin position="6"/>
        <end position="32"/>
    </location>
</feature>
<keyword evidence="7" id="KW-0812">Transmembrane</keyword>
<accession>A0AAW1CLU7</accession>
<keyword evidence="7" id="KW-0808">Transferase</keyword>
<feature type="transmembrane region" description="Helical" evidence="7">
    <location>
        <begin position="723"/>
        <end position="741"/>
    </location>
</feature>
<sequence>MHAKKFHWLIWFMALMIHILFLISIVDMFPGVTEFKNVKRSIERKHEGVGDRAVIFLVAGLNLTLFYTLVHNSAFLRLNKALTECGSWAVTWSNNGNTRDNLLTLISGAETMQVPWFYKESSQPDLLTSNLDRVTYIGGRYVDFLNEIDNWNVYTYPEEWSNYTKLYDGNAMDRWIWLSTKEILQNLTSINNNTKELYLIYFEGLKIINKYDGKNSVNAQKAALRILSIIDDLINSFDSVYNDQRTVYILTSDFVRNDIKEYADDTISEFPIPILAWGAGIAGQRNDKSLLSLKSKERHDIDFKDITPLLACVLGLPTPAHSTGSLPFYYLKNNLSLIARCTLSNINQLYTLCLREYNDVNSKAKIKLSTILDQIDLTTVPKIYERFTKNIENNEYGSVIINGVKLMQHLQNLVFYYKNYYTRVAKIIICTLYLGWIIYLASFLFDKPNAQINRNIETNTINQQSKKTEMRKTFFKRIFAPKVIMRCLIDFIYITICAAIITITWLADWPITILIYLTALFLTIFGLIKYGNRWRLCKTTLINRTDAVTGMKFGVYVIIYLIMCVFFLETSVYTAVVILTAISLPYSDYLKVKNSYLSDWMLTSLFLVFFMSYGNDYQTNFIGIILQIIILISICFGLSIKLKIKLIDLPLVVLTLFATILAAITNCLIRENIITSTLWLWILTLPLLFIVIIGSNTLCIRLMQCGISLCIPYILSAKSYEVLTYFCIFIHLCAWFTVETFRNYEHYEKLPIFHDITLITDTRLHNLQWCNGRRAFMYVMGFFELLFAIIGNAFSTDFSSVSNCLLSQLLILSYLLMYPLNLWIISPSLMSLVNPCVTSQTDSDISLPPIVMQ</sequence>
<feature type="transmembrane region" description="Helical" evidence="7">
    <location>
        <begin position="806"/>
        <end position="825"/>
    </location>
</feature>
<dbReference type="GO" id="GO:0006506">
    <property type="term" value="P:GPI anchor biosynthetic process"/>
    <property type="evidence" value="ECO:0007669"/>
    <property type="project" value="UniProtKB-KW"/>
</dbReference>
<evidence type="ECO:0000256" key="3">
    <source>
        <dbReference type="ARBA" id="ARBA00008400"/>
    </source>
</evidence>
<dbReference type="GO" id="GO:0005789">
    <property type="term" value="C:endoplasmic reticulum membrane"/>
    <property type="evidence" value="ECO:0007669"/>
    <property type="project" value="UniProtKB-SubCell"/>
</dbReference>
<evidence type="ECO:0000313" key="10">
    <source>
        <dbReference type="Proteomes" id="UP001461498"/>
    </source>
</evidence>
<feature type="transmembrane region" description="Helical" evidence="7">
    <location>
        <begin position="596"/>
        <end position="614"/>
    </location>
</feature>
<feature type="transmembrane region" description="Helical" evidence="7">
    <location>
        <begin position="424"/>
        <end position="445"/>
    </location>
</feature>
<keyword evidence="10" id="KW-1185">Reference proteome</keyword>
<feature type="transmembrane region" description="Helical" evidence="7">
    <location>
        <begin position="775"/>
        <end position="794"/>
    </location>
</feature>
<comment type="similarity">
    <text evidence="3 7">Belongs to the PIGG/PIGN/PIGO family. PIGN subfamily.</text>
</comment>
<dbReference type="EMBL" id="JAPXFL010000012">
    <property type="protein sequence ID" value="KAK9499055.1"/>
    <property type="molecule type" value="Genomic_DNA"/>
</dbReference>
<gene>
    <name evidence="9" type="ORF">O3M35_003570</name>
</gene>
<comment type="function">
    <text evidence="7">Ethanolamine phosphate transferase involved in glycosylphosphatidylinositol-anchor biosynthesis. Transfers ethanolamine phosphate to the first alpha-1,4-linked mannose of the glycosylphosphatidylinositol precursor of GPI-anchor.</text>
</comment>
<evidence type="ECO:0000259" key="8">
    <source>
        <dbReference type="Pfam" id="PF04987"/>
    </source>
</evidence>
<organism evidence="9 10">
    <name type="scientific">Rhynocoris fuscipes</name>
    <dbReference type="NCBI Taxonomy" id="488301"/>
    <lineage>
        <taxon>Eukaryota</taxon>
        <taxon>Metazoa</taxon>
        <taxon>Ecdysozoa</taxon>
        <taxon>Arthropoda</taxon>
        <taxon>Hexapoda</taxon>
        <taxon>Insecta</taxon>
        <taxon>Pterygota</taxon>
        <taxon>Neoptera</taxon>
        <taxon>Paraneoptera</taxon>
        <taxon>Hemiptera</taxon>
        <taxon>Heteroptera</taxon>
        <taxon>Panheteroptera</taxon>
        <taxon>Cimicomorpha</taxon>
        <taxon>Reduviidae</taxon>
        <taxon>Harpactorinae</taxon>
        <taxon>Harpactorini</taxon>
        <taxon>Rhynocoris</taxon>
    </lineage>
</organism>
<evidence type="ECO:0000256" key="6">
    <source>
        <dbReference type="ARBA" id="ARBA00022824"/>
    </source>
</evidence>
<evidence type="ECO:0000256" key="4">
    <source>
        <dbReference type="ARBA" id="ARBA00020831"/>
    </source>
</evidence>
<comment type="subcellular location">
    <subcellularLocation>
        <location evidence="1 7">Endoplasmic reticulum membrane</location>
        <topology evidence="1 7">Multi-pass membrane protein</topology>
    </subcellularLocation>
</comment>
<feature type="transmembrane region" description="Helical" evidence="7">
    <location>
        <begin position="646"/>
        <end position="669"/>
    </location>
</feature>
<keyword evidence="7" id="KW-1133">Transmembrane helix</keyword>
<reference evidence="9 10" key="1">
    <citation type="submission" date="2022-12" db="EMBL/GenBank/DDBJ databases">
        <title>Chromosome-level genome assembly of true bugs.</title>
        <authorList>
            <person name="Ma L."/>
            <person name="Li H."/>
        </authorList>
    </citation>
    <scope>NUCLEOTIDE SEQUENCE [LARGE SCALE GENOMIC DNA]</scope>
    <source>
        <strain evidence="9">Lab_2022b</strain>
    </source>
</reference>
<dbReference type="GO" id="GO:0051377">
    <property type="term" value="F:mannose-ethanolamine phosphotransferase activity"/>
    <property type="evidence" value="ECO:0007669"/>
    <property type="project" value="UniProtKB-UniRule"/>
</dbReference>
<keyword evidence="7" id="KW-0472">Membrane</keyword>
<dbReference type="SUPFAM" id="SSF53649">
    <property type="entry name" value="Alkaline phosphatase-like"/>
    <property type="match status" value="1"/>
</dbReference>
<dbReference type="Gene3D" id="3.40.720.10">
    <property type="entry name" value="Alkaline Phosphatase, subunit A"/>
    <property type="match status" value="1"/>
</dbReference>
<evidence type="ECO:0000256" key="1">
    <source>
        <dbReference type="ARBA" id="ARBA00004477"/>
    </source>
</evidence>
<feature type="transmembrane region" description="Helical" evidence="7">
    <location>
        <begin position="678"/>
        <end position="703"/>
    </location>
</feature>
<dbReference type="AlphaFoldDB" id="A0AAW1CLU7"/>
<comment type="pathway">
    <text evidence="2 7">Glycolipid biosynthesis; glycosylphosphatidylinositol-anchor biosynthesis.</text>
</comment>
<dbReference type="InterPro" id="IPR017850">
    <property type="entry name" value="Alkaline_phosphatase_core_sf"/>
</dbReference>
<dbReference type="Proteomes" id="UP001461498">
    <property type="component" value="Unassembled WGS sequence"/>
</dbReference>
<keyword evidence="5 7" id="KW-0337">GPI-anchor biosynthesis</keyword>